<dbReference type="AlphaFoldDB" id="A0AAV5HSQ2"/>
<protein>
    <submittedName>
        <fullName evidence="1">Uncharacterized protein</fullName>
    </submittedName>
</protein>
<dbReference type="PANTHER" id="PTHR36041">
    <property type="entry name" value="SUCCINATE DEHYDROGENASE SUBUNIT 7A, MITOCHONDRIAL-RELATED"/>
    <property type="match status" value="1"/>
</dbReference>
<sequence>MAFLLNKTNLISHFRSHSQAGDALALSRRGLHVEPGSREKALLAADPALSRFKSHKKGVKTIKRIGDVLTIVVVAGYN</sequence>
<reference evidence="1 2" key="1">
    <citation type="journal article" date="2021" name="Commun. Biol.">
        <title>The genome of Shorea leprosula (Dipterocarpaceae) highlights the ecological relevance of drought in aseasonal tropical rainforests.</title>
        <authorList>
            <person name="Ng K.K.S."/>
            <person name="Kobayashi M.J."/>
            <person name="Fawcett J.A."/>
            <person name="Hatakeyama M."/>
            <person name="Paape T."/>
            <person name="Ng C.H."/>
            <person name="Ang C.C."/>
            <person name="Tnah L.H."/>
            <person name="Lee C.T."/>
            <person name="Nishiyama T."/>
            <person name="Sese J."/>
            <person name="O'Brien M.J."/>
            <person name="Copetti D."/>
            <person name="Mohd Noor M.I."/>
            <person name="Ong R.C."/>
            <person name="Putra M."/>
            <person name="Sireger I.Z."/>
            <person name="Indrioko S."/>
            <person name="Kosugi Y."/>
            <person name="Izuno A."/>
            <person name="Isagi Y."/>
            <person name="Lee S.L."/>
            <person name="Shimizu K.K."/>
        </authorList>
    </citation>
    <scope>NUCLEOTIDE SEQUENCE [LARGE SCALE GENOMIC DNA]</scope>
    <source>
        <strain evidence="1">214</strain>
    </source>
</reference>
<dbReference type="Proteomes" id="UP001054252">
    <property type="component" value="Unassembled WGS sequence"/>
</dbReference>
<evidence type="ECO:0000313" key="1">
    <source>
        <dbReference type="EMBL" id="GKU88798.1"/>
    </source>
</evidence>
<dbReference type="InterPro" id="IPR034573">
    <property type="entry name" value="SDH7"/>
</dbReference>
<comment type="caution">
    <text evidence="1">The sequence shown here is derived from an EMBL/GenBank/DDBJ whole genome shotgun (WGS) entry which is preliminary data.</text>
</comment>
<organism evidence="1 2">
    <name type="scientific">Rubroshorea leprosula</name>
    <dbReference type="NCBI Taxonomy" id="152421"/>
    <lineage>
        <taxon>Eukaryota</taxon>
        <taxon>Viridiplantae</taxon>
        <taxon>Streptophyta</taxon>
        <taxon>Embryophyta</taxon>
        <taxon>Tracheophyta</taxon>
        <taxon>Spermatophyta</taxon>
        <taxon>Magnoliopsida</taxon>
        <taxon>eudicotyledons</taxon>
        <taxon>Gunneridae</taxon>
        <taxon>Pentapetalae</taxon>
        <taxon>rosids</taxon>
        <taxon>malvids</taxon>
        <taxon>Malvales</taxon>
        <taxon>Dipterocarpaceae</taxon>
        <taxon>Rubroshorea</taxon>
    </lineage>
</organism>
<accession>A0AAV5HSQ2</accession>
<dbReference type="EMBL" id="BPVZ01000003">
    <property type="protein sequence ID" value="GKU88798.1"/>
    <property type="molecule type" value="Genomic_DNA"/>
</dbReference>
<dbReference type="PANTHER" id="PTHR36041:SF2">
    <property type="entry name" value="SUCCINATE DEHYDROGENASE SUBUNIT 7A, MITOCHONDRIAL-RELATED"/>
    <property type="match status" value="1"/>
</dbReference>
<name>A0AAV5HSQ2_9ROSI</name>
<dbReference type="GO" id="GO:0045273">
    <property type="term" value="C:respiratory chain complex II (succinate dehydrogenase)"/>
    <property type="evidence" value="ECO:0007669"/>
    <property type="project" value="InterPro"/>
</dbReference>
<keyword evidence="2" id="KW-1185">Reference proteome</keyword>
<evidence type="ECO:0000313" key="2">
    <source>
        <dbReference type="Proteomes" id="UP001054252"/>
    </source>
</evidence>
<proteinExistence type="predicted"/>
<gene>
    <name evidence="1" type="ORF">SLEP1_g3019</name>
</gene>